<dbReference type="Gene3D" id="3.10.450.50">
    <property type="match status" value="1"/>
</dbReference>
<feature type="signal peptide" evidence="1">
    <location>
        <begin position="1"/>
        <end position="22"/>
    </location>
</feature>
<feature type="chain" id="PRO_5003868168" description="SnoaL-like domain-containing protein" evidence="1">
    <location>
        <begin position="23"/>
        <end position="154"/>
    </location>
</feature>
<dbReference type="EnsemblProtists" id="PYU1_T009256">
    <property type="protein sequence ID" value="PYU1_T009256"/>
    <property type="gene ID" value="PYU1_G009238"/>
</dbReference>
<dbReference type="Pfam" id="PF12680">
    <property type="entry name" value="SnoaL_2"/>
    <property type="match status" value="1"/>
</dbReference>
<proteinExistence type="predicted"/>
<evidence type="ECO:0000256" key="1">
    <source>
        <dbReference type="SAM" id="SignalP"/>
    </source>
</evidence>
<reference evidence="4" key="2">
    <citation type="submission" date="2010-04" db="EMBL/GenBank/DDBJ databases">
        <authorList>
            <person name="Buell R."/>
            <person name="Hamilton J."/>
            <person name="Hostetler J."/>
        </authorList>
    </citation>
    <scope>NUCLEOTIDE SEQUENCE [LARGE SCALE GENOMIC DNA]</scope>
    <source>
        <strain evidence="4">DAOM:BR144</strain>
    </source>
</reference>
<organism evidence="3 4">
    <name type="scientific">Globisporangium ultimum (strain ATCC 200006 / CBS 805.95 / DAOM BR144)</name>
    <name type="common">Pythium ultimum</name>
    <dbReference type="NCBI Taxonomy" id="431595"/>
    <lineage>
        <taxon>Eukaryota</taxon>
        <taxon>Sar</taxon>
        <taxon>Stramenopiles</taxon>
        <taxon>Oomycota</taxon>
        <taxon>Peronosporomycetes</taxon>
        <taxon>Pythiales</taxon>
        <taxon>Pythiaceae</taxon>
        <taxon>Globisporangium</taxon>
    </lineage>
</organism>
<evidence type="ECO:0000313" key="4">
    <source>
        <dbReference type="Proteomes" id="UP000019132"/>
    </source>
</evidence>
<dbReference type="HOGENOM" id="CLU_100997_2_1_1"/>
<evidence type="ECO:0000259" key="2">
    <source>
        <dbReference type="Pfam" id="PF12680"/>
    </source>
</evidence>
<reference evidence="4" key="1">
    <citation type="journal article" date="2010" name="Genome Biol.">
        <title>Genome sequence of the necrotrophic plant pathogen Pythium ultimum reveals original pathogenicity mechanisms and effector repertoire.</title>
        <authorList>
            <person name="Levesque C.A."/>
            <person name="Brouwer H."/>
            <person name="Cano L."/>
            <person name="Hamilton J.P."/>
            <person name="Holt C."/>
            <person name="Huitema E."/>
            <person name="Raffaele S."/>
            <person name="Robideau G.P."/>
            <person name="Thines M."/>
            <person name="Win J."/>
            <person name="Zerillo M.M."/>
            <person name="Beakes G.W."/>
            <person name="Boore J.L."/>
            <person name="Busam D."/>
            <person name="Dumas B."/>
            <person name="Ferriera S."/>
            <person name="Fuerstenberg S.I."/>
            <person name="Gachon C.M."/>
            <person name="Gaulin E."/>
            <person name="Govers F."/>
            <person name="Grenville-Briggs L."/>
            <person name="Horner N."/>
            <person name="Hostetler J."/>
            <person name="Jiang R.H."/>
            <person name="Johnson J."/>
            <person name="Krajaejun T."/>
            <person name="Lin H."/>
            <person name="Meijer H.J."/>
            <person name="Moore B."/>
            <person name="Morris P."/>
            <person name="Phuntmart V."/>
            <person name="Puiu D."/>
            <person name="Shetty J."/>
            <person name="Stajich J.E."/>
            <person name="Tripathy S."/>
            <person name="Wawra S."/>
            <person name="van West P."/>
            <person name="Whitty B.R."/>
            <person name="Coutinho P.M."/>
            <person name="Henrissat B."/>
            <person name="Martin F."/>
            <person name="Thomas P.D."/>
            <person name="Tyler B.M."/>
            <person name="De Vries R.P."/>
            <person name="Kamoun S."/>
            <person name="Yandell M."/>
            <person name="Tisserat N."/>
            <person name="Buell C.R."/>
        </authorList>
    </citation>
    <scope>NUCLEOTIDE SEQUENCE</scope>
    <source>
        <strain evidence="4">DAOM:BR144</strain>
    </source>
</reference>
<feature type="domain" description="SnoaL-like" evidence="2">
    <location>
        <begin position="44"/>
        <end position="132"/>
    </location>
</feature>
<dbReference type="InterPro" id="IPR037401">
    <property type="entry name" value="SnoaL-like"/>
</dbReference>
<keyword evidence="4" id="KW-1185">Reference proteome</keyword>
<keyword evidence="1" id="KW-0732">Signal</keyword>
<dbReference type="SUPFAM" id="SSF54427">
    <property type="entry name" value="NTF2-like"/>
    <property type="match status" value="1"/>
</dbReference>
<evidence type="ECO:0000313" key="3">
    <source>
        <dbReference type="EnsemblProtists" id="PYU1_T009256"/>
    </source>
</evidence>
<protein>
    <recommendedName>
        <fullName evidence="2">SnoaL-like domain-containing protein</fullName>
    </recommendedName>
</protein>
<dbReference type="InterPro" id="IPR032710">
    <property type="entry name" value="NTF2-like_dom_sf"/>
</dbReference>
<dbReference type="InParanoid" id="K3WWA8"/>
<reference evidence="3" key="3">
    <citation type="submission" date="2015-02" db="UniProtKB">
        <authorList>
            <consortium name="EnsemblProtists"/>
        </authorList>
    </citation>
    <scope>IDENTIFICATION</scope>
    <source>
        <strain evidence="3">DAOM BR144</strain>
    </source>
</reference>
<accession>K3WWA8</accession>
<dbReference type="Proteomes" id="UP000019132">
    <property type="component" value="Unassembled WGS sequence"/>
</dbReference>
<sequence>MNVLKSCAAALLAITSLASIEAARCVPDKALEANEALAGDALDAFFNKRDVSAVDKYIGAEYLQHNPGVKDGPGELKSFIEMFPSDSKFELGTQVAQGDLVWTHGRYTGIPGLNPMIIVDIFRVKDGKLVEHWDIAQEEVTQTASGRPMFPIGA</sequence>
<dbReference type="EMBL" id="GL376632">
    <property type="status" value="NOT_ANNOTATED_CDS"/>
    <property type="molecule type" value="Genomic_DNA"/>
</dbReference>
<dbReference type="VEuPathDB" id="FungiDB:PYU1_G009238"/>
<dbReference type="eggNOG" id="ENOG502RUW2">
    <property type="taxonomic scope" value="Eukaryota"/>
</dbReference>
<name>K3WWA8_GLOUD</name>
<dbReference type="AlphaFoldDB" id="K3WWA8"/>